<protein>
    <submittedName>
        <fullName evidence="1">Uncharacterized protein</fullName>
    </submittedName>
</protein>
<evidence type="ECO:0000313" key="1">
    <source>
        <dbReference type="EMBL" id="GAU92339.1"/>
    </source>
</evidence>
<keyword evidence="2" id="KW-1185">Reference proteome</keyword>
<dbReference type="EMBL" id="BDGG01000002">
    <property type="protein sequence ID" value="GAU92339.1"/>
    <property type="molecule type" value="Genomic_DNA"/>
</dbReference>
<feature type="non-terminal residue" evidence="1">
    <location>
        <position position="1"/>
    </location>
</feature>
<name>A0A1D1URK1_RAMVA</name>
<accession>A0A1D1URK1</accession>
<proteinExistence type="predicted"/>
<gene>
    <name evidence="1" type="primary">RvY_04433-1</name>
    <name evidence="1" type="synonym">RvY_04433.1</name>
    <name evidence="1" type="ORF">RvY_04433</name>
</gene>
<dbReference type="AlphaFoldDB" id="A0A1D1URK1"/>
<comment type="caution">
    <text evidence="1">The sequence shown here is derived from an EMBL/GenBank/DDBJ whole genome shotgun (WGS) entry which is preliminary data.</text>
</comment>
<sequence length="98" mass="11260">LLNVRIRTMQWSLVSELTSSRVLRIIATTKHDEPMAQGVAERTGVLQCPTFLHFERCDRPLLAVGKSYFKGVGSRFGFLMEYVIVLPQLLPLLNNERW</sequence>
<reference evidence="1 2" key="1">
    <citation type="journal article" date="2016" name="Nat. Commun.">
        <title>Extremotolerant tardigrade genome and improved radiotolerance of human cultured cells by tardigrade-unique protein.</title>
        <authorList>
            <person name="Hashimoto T."/>
            <person name="Horikawa D.D."/>
            <person name="Saito Y."/>
            <person name="Kuwahara H."/>
            <person name="Kozuka-Hata H."/>
            <person name="Shin-I T."/>
            <person name="Minakuchi Y."/>
            <person name="Ohishi K."/>
            <person name="Motoyama A."/>
            <person name="Aizu T."/>
            <person name="Enomoto A."/>
            <person name="Kondo K."/>
            <person name="Tanaka S."/>
            <person name="Hara Y."/>
            <person name="Koshikawa S."/>
            <person name="Sagara H."/>
            <person name="Miura T."/>
            <person name="Yokobori S."/>
            <person name="Miyagawa K."/>
            <person name="Suzuki Y."/>
            <person name="Kubo T."/>
            <person name="Oyama M."/>
            <person name="Kohara Y."/>
            <person name="Fujiyama A."/>
            <person name="Arakawa K."/>
            <person name="Katayama T."/>
            <person name="Toyoda A."/>
            <person name="Kunieda T."/>
        </authorList>
    </citation>
    <scope>NUCLEOTIDE SEQUENCE [LARGE SCALE GENOMIC DNA]</scope>
    <source>
        <strain evidence="1 2">YOKOZUNA-1</strain>
    </source>
</reference>
<evidence type="ECO:0000313" key="2">
    <source>
        <dbReference type="Proteomes" id="UP000186922"/>
    </source>
</evidence>
<organism evidence="1 2">
    <name type="scientific">Ramazzottius varieornatus</name>
    <name type="common">Water bear</name>
    <name type="synonym">Tardigrade</name>
    <dbReference type="NCBI Taxonomy" id="947166"/>
    <lineage>
        <taxon>Eukaryota</taxon>
        <taxon>Metazoa</taxon>
        <taxon>Ecdysozoa</taxon>
        <taxon>Tardigrada</taxon>
        <taxon>Eutardigrada</taxon>
        <taxon>Parachela</taxon>
        <taxon>Hypsibioidea</taxon>
        <taxon>Ramazzottiidae</taxon>
        <taxon>Ramazzottius</taxon>
    </lineage>
</organism>
<dbReference type="Proteomes" id="UP000186922">
    <property type="component" value="Unassembled WGS sequence"/>
</dbReference>